<evidence type="ECO:0000256" key="3">
    <source>
        <dbReference type="ARBA" id="ARBA00023002"/>
    </source>
</evidence>
<name>A0ABW3ML10_9PSEU</name>
<keyword evidence="2" id="KW-0274">FAD</keyword>
<protein>
    <submittedName>
        <fullName evidence="5">Uncharacterized protein</fullName>
    </submittedName>
</protein>
<sequence length="85" mass="9096">MRTLSRAIFISASATATPVDVAAMLAGLGVNRLTLREILLTGIEDVVHFGKAFDRYEELDDGCVRAHFADGSSADGSLPECWLLA</sequence>
<evidence type="ECO:0000313" key="5">
    <source>
        <dbReference type="EMBL" id="MFD1051398.1"/>
    </source>
</evidence>
<evidence type="ECO:0000313" key="6">
    <source>
        <dbReference type="Proteomes" id="UP001597045"/>
    </source>
</evidence>
<dbReference type="Gene3D" id="3.50.50.60">
    <property type="entry name" value="FAD/NAD(P)-binding domain"/>
    <property type="match status" value="1"/>
</dbReference>
<keyword evidence="3" id="KW-0560">Oxidoreductase</keyword>
<evidence type="ECO:0000256" key="4">
    <source>
        <dbReference type="ARBA" id="ARBA00023033"/>
    </source>
</evidence>
<accession>A0ABW3ML10</accession>
<dbReference type="Proteomes" id="UP001597045">
    <property type="component" value="Unassembled WGS sequence"/>
</dbReference>
<dbReference type="PANTHER" id="PTHR47178">
    <property type="entry name" value="MONOOXYGENASE, FAD-BINDING"/>
    <property type="match status" value="1"/>
</dbReference>
<evidence type="ECO:0000256" key="1">
    <source>
        <dbReference type="ARBA" id="ARBA00022630"/>
    </source>
</evidence>
<comment type="caution">
    <text evidence="5">The sequence shown here is derived from an EMBL/GenBank/DDBJ whole genome shotgun (WGS) entry which is preliminary data.</text>
</comment>
<reference evidence="6" key="1">
    <citation type="journal article" date="2019" name="Int. J. Syst. Evol. Microbiol.">
        <title>The Global Catalogue of Microorganisms (GCM) 10K type strain sequencing project: providing services to taxonomists for standard genome sequencing and annotation.</title>
        <authorList>
            <consortium name="The Broad Institute Genomics Platform"/>
            <consortium name="The Broad Institute Genome Sequencing Center for Infectious Disease"/>
            <person name="Wu L."/>
            <person name="Ma J."/>
        </authorList>
    </citation>
    <scope>NUCLEOTIDE SEQUENCE [LARGE SCALE GENOMIC DNA]</scope>
    <source>
        <strain evidence="6">JCM 31486</strain>
    </source>
</reference>
<keyword evidence="4" id="KW-0503">Monooxygenase</keyword>
<evidence type="ECO:0000256" key="2">
    <source>
        <dbReference type="ARBA" id="ARBA00022827"/>
    </source>
</evidence>
<proteinExistence type="predicted"/>
<dbReference type="PANTHER" id="PTHR47178:SF5">
    <property type="entry name" value="FAD-BINDING DOMAIN-CONTAINING PROTEIN"/>
    <property type="match status" value="1"/>
</dbReference>
<dbReference type="InterPro" id="IPR036188">
    <property type="entry name" value="FAD/NAD-bd_sf"/>
</dbReference>
<keyword evidence="1" id="KW-0285">Flavoprotein</keyword>
<feature type="non-terminal residue" evidence="5">
    <location>
        <position position="85"/>
    </location>
</feature>
<gene>
    <name evidence="5" type="ORF">ACFQ1S_40585</name>
</gene>
<organism evidence="5 6">
    <name type="scientific">Kibdelosporangium lantanae</name>
    <dbReference type="NCBI Taxonomy" id="1497396"/>
    <lineage>
        <taxon>Bacteria</taxon>
        <taxon>Bacillati</taxon>
        <taxon>Actinomycetota</taxon>
        <taxon>Actinomycetes</taxon>
        <taxon>Pseudonocardiales</taxon>
        <taxon>Pseudonocardiaceae</taxon>
        <taxon>Kibdelosporangium</taxon>
    </lineage>
</organism>
<dbReference type="EMBL" id="JBHTIS010003560">
    <property type="protein sequence ID" value="MFD1051398.1"/>
    <property type="molecule type" value="Genomic_DNA"/>
</dbReference>
<keyword evidence="6" id="KW-1185">Reference proteome</keyword>